<evidence type="ECO:0000256" key="2">
    <source>
        <dbReference type="ARBA" id="ARBA00005025"/>
    </source>
</evidence>
<dbReference type="OrthoDB" id="4494979at2"/>
<comment type="pathway">
    <text evidence="1 12">Amino-acid biosynthesis; L-isoleucine biosynthesis; L-isoleucine from 2-oxobutanoate: step 1/4.</text>
</comment>
<sequence>MYFVNDSEKPMSGAELLDKTFSAEEAAVFVSQPRVELLPLLEMLAKRQKTVHTIHEQATIHAADGYARVTGKTGVAVIASGQGVTNAITGLATAYMDSVPLVVVIVAGKMCTQSGLSDENVDIGGITMPVTKHTFSVTKVSELVTAVQAAFRVATEGRPGPAVVFLSNHVLTASCSAREAKSARVKEDLRKRSIPDKVIRAVADVLKAAKKPVILTGGGLISSGSTADLREFVEKMNIPVVSTLMGLGAFPSDHALHLGMAGMHGTVAANRAIHRADVLVILGMRFSDRVTGKIQAFSPNSLKIHVEIDPSEINKIIAVDIPVAGDVSEFLTEINKLAEPGDTNQWVEEALTWTKTSPQYNRSKSILKPQDIIRIISEFTPDDAIVATDVGQHQIWTALNYSFRQPRTFLTSGGLGTMGYGLPAAIGATLGGEGRRVICICGDGGFQMNIQELHTIVRYQLPVKIIIMNNGYLGMVRQWQELFYNRRYSSVKISSPDYLKLAEAYGIPSYRADDYLEARRILQHGLALEGPALLEFNVNEEENVFPIVPPGESTEAVLLGEER</sequence>
<dbReference type="GO" id="GO:0000287">
    <property type="term" value="F:magnesium ion binding"/>
    <property type="evidence" value="ECO:0007669"/>
    <property type="project" value="UniProtKB-UniRule"/>
</dbReference>
<evidence type="ECO:0000256" key="3">
    <source>
        <dbReference type="ARBA" id="ARBA00007812"/>
    </source>
</evidence>
<gene>
    <name evidence="16" type="ORF">SAMN05421736_10322</name>
</gene>
<comment type="pathway">
    <text evidence="2 12">Amino-acid biosynthesis; L-valine biosynthesis; L-valine from pyruvate: step 1/4.</text>
</comment>
<dbReference type="UniPathway" id="UPA00047">
    <property type="reaction ID" value="UER00055"/>
</dbReference>
<evidence type="ECO:0000256" key="4">
    <source>
        <dbReference type="ARBA" id="ARBA00013145"/>
    </source>
</evidence>
<dbReference type="PANTHER" id="PTHR18968">
    <property type="entry name" value="THIAMINE PYROPHOSPHATE ENZYMES"/>
    <property type="match status" value="1"/>
</dbReference>
<evidence type="ECO:0000256" key="11">
    <source>
        <dbReference type="ARBA" id="ARBA00048670"/>
    </source>
</evidence>
<dbReference type="InterPro" id="IPR011766">
    <property type="entry name" value="TPP_enzyme_TPP-bd"/>
</dbReference>
<dbReference type="Gene3D" id="3.40.50.970">
    <property type="match status" value="2"/>
</dbReference>
<comment type="cofactor">
    <cofactor evidence="12">
        <name>Mg(2+)</name>
        <dbReference type="ChEBI" id="CHEBI:18420"/>
    </cofactor>
    <text evidence="12">Binds 1 Mg(2+) ion per subunit.</text>
</comment>
<dbReference type="Proteomes" id="UP000198935">
    <property type="component" value="Unassembled WGS sequence"/>
</dbReference>
<feature type="domain" description="Thiamine pyrophosphate enzyme N-terminal TPP-binding" evidence="15">
    <location>
        <begin position="11"/>
        <end position="104"/>
    </location>
</feature>
<keyword evidence="6 12" id="KW-0808">Transferase</keyword>
<dbReference type="GO" id="GO:0005948">
    <property type="term" value="C:acetolactate synthase complex"/>
    <property type="evidence" value="ECO:0007669"/>
    <property type="project" value="TreeGrafter"/>
</dbReference>
<keyword evidence="10 12" id="KW-0100">Branched-chain amino acid biosynthesis</keyword>
<dbReference type="SUPFAM" id="SSF52518">
    <property type="entry name" value="Thiamin diphosphate-binding fold (THDP-binding)"/>
    <property type="match status" value="2"/>
</dbReference>
<evidence type="ECO:0000313" key="16">
    <source>
        <dbReference type="EMBL" id="SDY68314.1"/>
    </source>
</evidence>
<name>A0A1H3LWB7_9BACI</name>
<feature type="domain" description="Thiamine pyrophosphate enzyme central" evidence="13">
    <location>
        <begin position="199"/>
        <end position="333"/>
    </location>
</feature>
<reference evidence="17" key="1">
    <citation type="submission" date="2016-10" db="EMBL/GenBank/DDBJ databases">
        <authorList>
            <person name="Varghese N."/>
            <person name="Submissions S."/>
        </authorList>
    </citation>
    <scope>NUCLEOTIDE SEQUENCE [LARGE SCALE GENOMIC DNA]</scope>
    <source>
        <strain evidence="17">SP</strain>
    </source>
</reference>
<dbReference type="AlphaFoldDB" id="A0A1H3LWB7"/>
<dbReference type="CDD" id="cd02015">
    <property type="entry name" value="TPP_AHAS"/>
    <property type="match status" value="1"/>
</dbReference>
<dbReference type="CDD" id="cd07035">
    <property type="entry name" value="TPP_PYR_POX_like"/>
    <property type="match status" value="1"/>
</dbReference>
<dbReference type="Gene3D" id="3.40.50.1220">
    <property type="entry name" value="TPP-binding domain"/>
    <property type="match status" value="1"/>
</dbReference>
<evidence type="ECO:0000259" key="13">
    <source>
        <dbReference type="Pfam" id="PF00205"/>
    </source>
</evidence>
<comment type="similarity">
    <text evidence="3 12">Belongs to the TPP enzyme family.</text>
</comment>
<dbReference type="InterPro" id="IPR029035">
    <property type="entry name" value="DHS-like_NAD/FAD-binding_dom"/>
</dbReference>
<evidence type="ECO:0000256" key="1">
    <source>
        <dbReference type="ARBA" id="ARBA00004974"/>
    </source>
</evidence>
<evidence type="ECO:0000256" key="10">
    <source>
        <dbReference type="ARBA" id="ARBA00023304"/>
    </source>
</evidence>
<dbReference type="UniPathway" id="UPA00049">
    <property type="reaction ID" value="UER00059"/>
</dbReference>
<dbReference type="STRING" id="1503961.SAMN05421736_10322"/>
<accession>A0A1H3LWB7</accession>
<evidence type="ECO:0000256" key="8">
    <source>
        <dbReference type="ARBA" id="ARBA00022842"/>
    </source>
</evidence>
<dbReference type="GO" id="GO:0009099">
    <property type="term" value="P:L-valine biosynthetic process"/>
    <property type="evidence" value="ECO:0007669"/>
    <property type="project" value="UniProtKB-UniPathway"/>
</dbReference>
<keyword evidence="7 12" id="KW-0479">Metal-binding</keyword>
<dbReference type="FunFam" id="3.40.50.1220:FF:000008">
    <property type="entry name" value="Acetolactate synthase"/>
    <property type="match status" value="1"/>
</dbReference>
<keyword evidence="9 12" id="KW-0786">Thiamine pyrophosphate</keyword>
<dbReference type="EC" id="2.2.1.6" evidence="4 12"/>
<keyword evidence="5 12" id="KW-0028">Amino-acid biosynthesis</keyword>
<evidence type="ECO:0000259" key="15">
    <source>
        <dbReference type="Pfam" id="PF02776"/>
    </source>
</evidence>
<dbReference type="GO" id="GO:0030976">
    <property type="term" value="F:thiamine pyrophosphate binding"/>
    <property type="evidence" value="ECO:0007669"/>
    <property type="project" value="UniProtKB-UniRule"/>
</dbReference>
<dbReference type="PANTHER" id="PTHR18968:SF13">
    <property type="entry name" value="ACETOLACTATE SYNTHASE CATALYTIC SUBUNIT, MITOCHONDRIAL"/>
    <property type="match status" value="1"/>
</dbReference>
<proteinExistence type="inferred from homology"/>
<evidence type="ECO:0000256" key="12">
    <source>
        <dbReference type="RuleBase" id="RU003591"/>
    </source>
</evidence>
<comment type="cofactor">
    <cofactor evidence="12">
        <name>thiamine diphosphate</name>
        <dbReference type="ChEBI" id="CHEBI:58937"/>
    </cofactor>
    <text evidence="12">Binds 1 thiamine pyrophosphate per subunit.</text>
</comment>
<organism evidence="16 17">
    <name type="scientific">Evansella caseinilytica</name>
    <dbReference type="NCBI Taxonomy" id="1503961"/>
    <lineage>
        <taxon>Bacteria</taxon>
        <taxon>Bacillati</taxon>
        <taxon>Bacillota</taxon>
        <taxon>Bacilli</taxon>
        <taxon>Bacillales</taxon>
        <taxon>Bacillaceae</taxon>
        <taxon>Evansella</taxon>
    </lineage>
</organism>
<evidence type="ECO:0000256" key="5">
    <source>
        <dbReference type="ARBA" id="ARBA00022605"/>
    </source>
</evidence>
<dbReference type="GO" id="GO:0009097">
    <property type="term" value="P:isoleucine biosynthetic process"/>
    <property type="evidence" value="ECO:0007669"/>
    <property type="project" value="UniProtKB-UniPathway"/>
</dbReference>
<dbReference type="Pfam" id="PF00205">
    <property type="entry name" value="TPP_enzyme_M"/>
    <property type="match status" value="1"/>
</dbReference>
<dbReference type="GO" id="GO:0050660">
    <property type="term" value="F:flavin adenine dinucleotide binding"/>
    <property type="evidence" value="ECO:0007669"/>
    <property type="project" value="InterPro"/>
</dbReference>
<dbReference type="InterPro" id="IPR039368">
    <property type="entry name" value="AHAS_TPP"/>
</dbReference>
<dbReference type="Pfam" id="PF02776">
    <property type="entry name" value="TPP_enzyme_N"/>
    <property type="match status" value="1"/>
</dbReference>
<dbReference type="Pfam" id="PF02775">
    <property type="entry name" value="TPP_enzyme_C"/>
    <property type="match status" value="1"/>
</dbReference>
<evidence type="ECO:0000256" key="7">
    <source>
        <dbReference type="ARBA" id="ARBA00022723"/>
    </source>
</evidence>
<evidence type="ECO:0000313" key="17">
    <source>
        <dbReference type="Proteomes" id="UP000198935"/>
    </source>
</evidence>
<evidence type="ECO:0000256" key="9">
    <source>
        <dbReference type="ARBA" id="ARBA00023052"/>
    </source>
</evidence>
<protein>
    <recommendedName>
        <fullName evidence="4 12">Acetolactate synthase</fullName>
        <ecNumber evidence="4 12">2.2.1.6</ecNumber>
    </recommendedName>
</protein>
<dbReference type="EMBL" id="FNPI01000003">
    <property type="protein sequence ID" value="SDY68314.1"/>
    <property type="molecule type" value="Genomic_DNA"/>
</dbReference>
<dbReference type="InterPro" id="IPR045229">
    <property type="entry name" value="TPP_enz"/>
</dbReference>
<feature type="domain" description="Thiamine pyrophosphate enzyme TPP-binding" evidence="14">
    <location>
        <begin position="389"/>
        <end position="536"/>
    </location>
</feature>
<dbReference type="GO" id="GO:0003984">
    <property type="term" value="F:acetolactate synthase activity"/>
    <property type="evidence" value="ECO:0007669"/>
    <property type="project" value="UniProtKB-EC"/>
</dbReference>
<keyword evidence="17" id="KW-1185">Reference proteome</keyword>
<dbReference type="NCBIfam" id="TIGR00118">
    <property type="entry name" value="acolac_lg"/>
    <property type="match status" value="1"/>
</dbReference>
<evidence type="ECO:0000259" key="14">
    <source>
        <dbReference type="Pfam" id="PF02775"/>
    </source>
</evidence>
<dbReference type="InterPro" id="IPR012001">
    <property type="entry name" value="Thiamin_PyroP_enz_TPP-bd_dom"/>
</dbReference>
<dbReference type="InterPro" id="IPR012846">
    <property type="entry name" value="Acetolactate_synth_lsu"/>
</dbReference>
<dbReference type="InterPro" id="IPR012000">
    <property type="entry name" value="Thiamin_PyroP_enz_cen_dom"/>
</dbReference>
<keyword evidence="8 12" id="KW-0460">Magnesium</keyword>
<dbReference type="SUPFAM" id="SSF52467">
    <property type="entry name" value="DHS-like NAD/FAD-binding domain"/>
    <property type="match status" value="1"/>
</dbReference>
<dbReference type="InterPro" id="IPR029061">
    <property type="entry name" value="THDP-binding"/>
</dbReference>
<evidence type="ECO:0000256" key="6">
    <source>
        <dbReference type="ARBA" id="ARBA00022679"/>
    </source>
</evidence>
<comment type="catalytic activity">
    <reaction evidence="11 12">
        <text>2 pyruvate + H(+) = (2S)-2-acetolactate + CO2</text>
        <dbReference type="Rhea" id="RHEA:25249"/>
        <dbReference type="ChEBI" id="CHEBI:15361"/>
        <dbReference type="ChEBI" id="CHEBI:15378"/>
        <dbReference type="ChEBI" id="CHEBI:16526"/>
        <dbReference type="ChEBI" id="CHEBI:58476"/>
        <dbReference type="EC" id="2.2.1.6"/>
    </reaction>
</comment>